<organism evidence="2 3">
    <name type="scientific">Piscinibacter aquaticus</name>
    <dbReference type="NCBI Taxonomy" id="392597"/>
    <lineage>
        <taxon>Bacteria</taxon>
        <taxon>Pseudomonadati</taxon>
        <taxon>Pseudomonadota</taxon>
        <taxon>Betaproteobacteria</taxon>
        <taxon>Burkholderiales</taxon>
        <taxon>Sphaerotilaceae</taxon>
        <taxon>Piscinibacter</taxon>
    </lineage>
</organism>
<proteinExistence type="predicted"/>
<dbReference type="EMBL" id="VOPW01000001">
    <property type="protein sequence ID" value="TXC66875.1"/>
    <property type="molecule type" value="Genomic_DNA"/>
</dbReference>
<sequence length="101" mass="10813">MPEAIMPTRAQPPRHQAEAGAQAHGQRGIVQQAQRPQDHAAGLRVGDAEVDPLEVTGAEAQAAAQRGRIALPSRHLVHDVADEQRLGVGAVRAHLSRWNSL</sequence>
<dbReference type="Proteomes" id="UP000321832">
    <property type="component" value="Unassembled WGS sequence"/>
</dbReference>
<keyword evidence="3" id="KW-1185">Reference proteome</keyword>
<dbReference type="AlphaFoldDB" id="A0A5C6U558"/>
<feature type="region of interest" description="Disordered" evidence="1">
    <location>
        <begin position="1"/>
        <end position="42"/>
    </location>
</feature>
<comment type="caution">
    <text evidence="2">The sequence shown here is derived from an EMBL/GenBank/DDBJ whole genome shotgun (WGS) entry which is preliminary data.</text>
</comment>
<feature type="compositionally biased region" description="Low complexity" evidence="1">
    <location>
        <begin position="18"/>
        <end position="28"/>
    </location>
</feature>
<evidence type="ECO:0000256" key="1">
    <source>
        <dbReference type="SAM" id="MobiDB-lite"/>
    </source>
</evidence>
<accession>A0A5C6U558</accession>
<protein>
    <submittedName>
        <fullName evidence="2">Uncharacterized protein</fullName>
    </submittedName>
</protein>
<evidence type="ECO:0000313" key="2">
    <source>
        <dbReference type="EMBL" id="TXC66875.1"/>
    </source>
</evidence>
<name>A0A5C6U558_9BURK</name>
<gene>
    <name evidence="2" type="ORF">FSC37_17005</name>
</gene>
<evidence type="ECO:0000313" key="3">
    <source>
        <dbReference type="Proteomes" id="UP000321832"/>
    </source>
</evidence>
<reference evidence="2 3" key="1">
    <citation type="submission" date="2019-08" db="EMBL/GenBank/DDBJ databases">
        <authorList>
            <person name="Khan S.A."/>
            <person name="Jeon C.O."/>
            <person name="Jeong S.E."/>
        </authorList>
    </citation>
    <scope>NUCLEOTIDE SEQUENCE [LARGE SCALE GENOMIC DNA]</scope>
    <source>
        <strain evidence="3">IMCC1728</strain>
    </source>
</reference>